<feature type="transmembrane region" description="Helical" evidence="10">
    <location>
        <begin position="301"/>
        <end position="321"/>
    </location>
</feature>
<proteinExistence type="inferred from homology"/>
<evidence type="ECO:0000256" key="9">
    <source>
        <dbReference type="SAM" id="MobiDB-lite"/>
    </source>
</evidence>
<dbReference type="Proteomes" id="UP000025227">
    <property type="component" value="Unplaced"/>
</dbReference>
<feature type="domain" description="Potassium channel" evidence="11">
    <location>
        <begin position="252"/>
        <end position="326"/>
    </location>
</feature>
<feature type="region of interest" description="Disordered" evidence="9">
    <location>
        <begin position="406"/>
        <end position="428"/>
    </location>
</feature>
<feature type="transmembrane region" description="Helical" evidence="10">
    <location>
        <begin position="145"/>
        <end position="166"/>
    </location>
</feature>
<evidence type="ECO:0000256" key="1">
    <source>
        <dbReference type="ARBA" id="ARBA00004141"/>
    </source>
</evidence>
<dbReference type="AlphaFoldDB" id="A0A7I4Z070"/>
<dbReference type="Pfam" id="PF07885">
    <property type="entry name" value="Ion_trans_2"/>
    <property type="match status" value="2"/>
</dbReference>
<reference evidence="13" key="1">
    <citation type="submission" date="2020-12" db="UniProtKB">
        <authorList>
            <consortium name="WormBaseParasite"/>
        </authorList>
    </citation>
    <scope>IDENTIFICATION</scope>
    <source>
        <strain evidence="13">MHco3</strain>
    </source>
</reference>
<dbReference type="Gene3D" id="1.10.287.70">
    <property type="match status" value="1"/>
</dbReference>
<feature type="compositionally biased region" description="Acidic residues" evidence="9">
    <location>
        <begin position="408"/>
        <end position="422"/>
    </location>
</feature>
<sequence>KPLPMFQLYRRLKWIYQKFKVSTWLPFVALVSYTVFGAFLFKSFEMDVDQRKRESYRNRTVYAMNQVLDRMLEVRCHDAELRIADREYQLKHAKEALVWFLEHLNLTEVLNERTEDTPWTWLGSMFYAGQLYTTIGYGFPATSTAAGRVASIFYILFGIPIFLIILKDIGRLMSRGCRKLYKRLRSSRRKIADTKSLQTVSHFFSRIYKWDGNYENGSAQKRDPELGPEQQNKMNARLHAENAFPIPIALSMLFLWILFSASLFCYWEREWGYLTSIYFFFVSISTVGLGDIVFMNPDMMIFNFLLILIGLALLSMCFNLIQAALERLLNRLLEEYIEEIEKMAEIVVQDERMDEEVAPLELCMTGNLLALPMKKVSKETGFLAEAKEWMAGRIANNLLISRLGPSIEESDSEEEKEEEPVKEEDTMHGLKVSTVQQDQLSVASSMTPDTRSSPHPQTRAFKFDRLPHHGRPIFDTVKTLEKIKPYRGDFRSILFSKFLQNERLSKIIEETAPTAKRMVTCECQTDDDPRAVVEVEECSNLLSRSKSESLSFDNDSLLSAAFCDLRFDCSSSDLKTISRQESSYSVLKMEDDEPLLPRMLGQPLGIPRRTSQKVALKNLQSNRLPPSNDKSNRRHPSCSSLREKPDLLPAADETLERVRSVCGLMPSDFDDHSISSRSGQAYWKAVGTLSSISDMVDSGYGKSHHEEIPSLLITPSSPYWSKKNTVDEQTGNELRGVLVDSALINQCDSSVKEEPPSSPSSQPPTTTA</sequence>
<organism evidence="12 13">
    <name type="scientific">Haemonchus contortus</name>
    <name type="common">Barber pole worm</name>
    <dbReference type="NCBI Taxonomy" id="6289"/>
    <lineage>
        <taxon>Eukaryota</taxon>
        <taxon>Metazoa</taxon>
        <taxon>Ecdysozoa</taxon>
        <taxon>Nematoda</taxon>
        <taxon>Chromadorea</taxon>
        <taxon>Rhabditida</taxon>
        <taxon>Rhabditina</taxon>
        <taxon>Rhabditomorpha</taxon>
        <taxon>Strongyloidea</taxon>
        <taxon>Trichostrongylidae</taxon>
        <taxon>Haemonchus</taxon>
    </lineage>
</organism>
<protein>
    <submittedName>
        <fullName evidence="13">Ion channel</fullName>
    </submittedName>
</protein>
<name>A0A7I4Z070_HAECO</name>
<feature type="transmembrane region" description="Helical" evidence="10">
    <location>
        <begin position="273"/>
        <end position="294"/>
    </location>
</feature>
<evidence type="ECO:0000313" key="13">
    <source>
        <dbReference type="WBParaSite" id="HCON_00159160-00001"/>
    </source>
</evidence>
<feature type="transmembrane region" description="Helical" evidence="10">
    <location>
        <begin position="21"/>
        <end position="41"/>
    </location>
</feature>
<keyword evidence="3 8" id="KW-0812">Transmembrane</keyword>
<keyword evidence="4 10" id="KW-1133">Transmembrane helix</keyword>
<keyword evidence="7 8" id="KW-0407">Ion channel</keyword>
<feature type="region of interest" description="Disordered" evidence="9">
    <location>
        <begin position="747"/>
        <end position="768"/>
    </location>
</feature>
<dbReference type="GO" id="GO:0015271">
    <property type="term" value="F:outward rectifier potassium channel activity"/>
    <property type="evidence" value="ECO:0007669"/>
    <property type="project" value="TreeGrafter"/>
</dbReference>
<feature type="region of interest" description="Disordered" evidence="9">
    <location>
        <begin position="618"/>
        <end position="646"/>
    </location>
</feature>
<evidence type="ECO:0000256" key="8">
    <source>
        <dbReference type="RuleBase" id="RU003857"/>
    </source>
</evidence>
<evidence type="ECO:0000259" key="11">
    <source>
        <dbReference type="Pfam" id="PF07885"/>
    </source>
</evidence>
<evidence type="ECO:0000256" key="10">
    <source>
        <dbReference type="SAM" id="Phobius"/>
    </source>
</evidence>
<evidence type="ECO:0000256" key="4">
    <source>
        <dbReference type="ARBA" id="ARBA00022989"/>
    </source>
</evidence>
<dbReference type="PANTHER" id="PTHR11003:SF152">
    <property type="entry name" value="TWIK FAMILY OF POTASSIUM CHANNELS PROTEIN 12"/>
    <property type="match status" value="1"/>
</dbReference>
<dbReference type="GO" id="GO:0030322">
    <property type="term" value="P:stabilization of membrane potential"/>
    <property type="evidence" value="ECO:0007669"/>
    <property type="project" value="TreeGrafter"/>
</dbReference>
<evidence type="ECO:0000256" key="2">
    <source>
        <dbReference type="ARBA" id="ARBA00022448"/>
    </source>
</evidence>
<keyword evidence="12" id="KW-1185">Reference proteome</keyword>
<dbReference type="GO" id="GO:0005886">
    <property type="term" value="C:plasma membrane"/>
    <property type="evidence" value="ECO:0007669"/>
    <property type="project" value="TreeGrafter"/>
</dbReference>
<evidence type="ECO:0000256" key="3">
    <source>
        <dbReference type="ARBA" id="ARBA00022692"/>
    </source>
</evidence>
<dbReference type="PRINTS" id="PR01333">
    <property type="entry name" value="2POREKCHANEL"/>
</dbReference>
<evidence type="ECO:0000313" key="12">
    <source>
        <dbReference type="Proteomes" id="UP000025227"/>
    </source>
</evidence>
<comment type="similarity">
    <text evidence="8">Belongs to the two pore domain potassium channel (TC 1.A.1.8) family.</text>
</comment>
<dbReference type="GO" id="GO:0022841">
    <property type="term" value="F:potassium ion leak channel activity"/>
    <property type="evidence" value="ECO:0007669"/>
    <property type="project" value="TreeGrafter"/>
</dbReference>
<keyword evidence="6 10" id="KW-0472">Membrane</keyword>
<dbReference type="InterPro" id="IPR003280">
    <property type="entry name" value="2pore_dom_K_chnl"/>
</dbReference>
<dbReference type="WBParaSite" id="HCON_00159160-00001">
    <property type="protein sequence ID" value="HCON_00159160-00001"/>
    <property type="gene ID" value="HCON_00159160"/>
</dbReference>
<dbReference type="SUPFAM" id="SSF81324">
    <property type="entry name" value="Voltage-gated potassium channels"/>
    <property type="match status" value="2"/>
</dbReference>
<feature type="domain" description="Potassium channel" evidence="11">
    <location>
        <begin position="115"/>
        <end position="174"/>
    </location>
</feature>
<evidence type="ECO:0000256" key="6">
    <source>
        <dbReference type="ARBA" id="ARBA00023136"/>
    </source>
</evidence>
<evidence type="ECO:0000256" key="5">
    <source>
        <dbReference type="ARBA" id="ARBA00023065"/>
    </source>
</evidence>
<feature type="transmembrane region" description="Helical" evidence="10">
    <location>
        <begin position="243"/>
        <end position="267"/>
    </location>
</feature>
<accession>A0A7I4Z070</accession>
<keyword evidence="5 8" id="KW-0406">Ion transport</keyword>
<dbReference type="PANTHER" id="PTHR11003">
    <property type="entry name" value="POTASSIUM CHANNEL, SUBFAMILY K"/>
    <property type="match status" value="1"/>
</dbReference>
<feature type="compositionally biased region" description="Polar residues" evidence="9">
    <location>
        <begin position="618"/>
        <end position="629"/>
    </location>
</feature>
<dbReference type="OMA" id="RMAPNLM"/>
<evidence type="ECO:0000256" key="7">
    <source>
        <dbReference type="ARBA" id="ARBA00023303"/>
    </source>
</evidence>
<dbReference type="InterPro" id="IPR013099">
    <property type="entry name" value="K_chnl_dom"/>
</dbReference>
<comment type="subcellular location">
    <subcellularLocation>
        <location evidence="1">Membrane</location>
        <topology evidence="1">Multi-pass membrane protein</topology>
    </subcellularLocation>
</comment>
<keyword evidence="2 8" id="KW-0813">Transport</keyword>
<dbReference type="OrthoDB" id="297496at2759"/>